<feature type="compositionally biased region" description="Basic and acidic residues" evidence="1">
    <location>
        <begin position="16"/>
        <end position="30"/>
    </location>
</feature>
<name>A0AAU9V4G3_EUPED</name>
<dbReference type="InterPro" id="IPR052792">
    <property type="entry name" value="Thioredoxin_dom-contain_11"/>
</dbReference>
<dbReference type="Gene3D" id="3.40.30.10">
    <property type="entry name" value="Glutaredoxin"/>
    <property type="match status" value="2"/>
</dbReference>
<evidence type="ECO:0000256" key="1">
    <source>
        <dbReference type="SAM" id="MobiDB-lite"/>
    </source>
</evidence>
<dbReference type="SUPFAM" id="SSF52833">
    <property type="entry name" value="Thioredoxin-like"/>
    <property type="match status" value="1"/>
</dbReference>
<organism evidence="2 3">
    <name type="scientific">Euphydryas editha</name>
    <name type="common">Edith's checkerspot</name>
    <dbReference type="NCBI Taxonomy" id="104508"/>
    <lineage>
        <taxon>Eukaryota</taxon>
        <taxon>Metazoa</taxon>
        <taxon>Ecdysozoa</taxon>
        <taxon>Arthropoda</taxon>
        <taxon>Hexapoda</taxon>
        <taxon>Insecta</taxon>
        <taxon>Pterygota</taxon>
        <taxon>Neoptera</taxon>
        <taxon>Endopterygota</taxon>
        <taxon>Lepidoptera</taxon>
        <taxon>Glossata</taxon>
        <taxon>Ditrysia</taxon>
        <taxon>Papilionoidea</taxon>
        <taxon>Nymphalidae</taxon>
        <taxon>Nymphalinae</taxon>
        <taxon>Euphydryas</taxon>
    </lineage>
</organism>
<dbReference type="AlphaFoldDB" id="A0AAU9V4G3"/>
<gene>
    <name evidence="2" type="ORF">EEDITHA_LOCUS20533</name>
</gene>
<dbReference type="InterPro" id="IPR036249">
    <property type="entry name" value="Thioredoxin-like_sf"/>
</dbReference>
<reference evidence="2" key="1">
    <citation type="submission" date="2022-03" db="EMBL/GenBank/DDBJ databases">
        <authorList>
            <person name="Tunstrom K."/>
        </authorList>
    </citation>
    <scope>NUCLEOTIDE SEQUENCE</scope>
</reference>
<dbReference type="Proteomes" id="UP001153954">
    <property type="component" value="Unassembled WGS sequence"/>
</dbReference>
<proteinExistence type="predicted"/>
<comment type="caution">
    <text evidence="2">The sequence shown here is derived from an EMBL/GenBank/DDBJ whole genome shotgun (WGS) entry which is preliminary data.</text>
</comment>
<dbReference type="PANTHER" id="PTHR46497:SF1">
    <property type="entry name" value="THIOREDOXIN DOMAIN-CONTAINING PROTEIN 11"/>
    <property type="match status" value="1"/>
</dbReference>
<keyword evidence="3" id="KW-1185">Reference proteome</keyword>
<dbReference type="PANTHER" id="PTHR46497">
    <property type="entry name" value="THIOREDOXIN DOMAIN-CONTAINING PROTEIN 11"/>
    <property type="match status" value="1"/>
</dbReference>
<evidence type="ECO:0000313" key="3">
    <source>
        <dbReference type="Proteomes" id="UP001153954"/>
    </source>
</evidence>
<evidence type="ECO:0008006" key="4">
    <source>
        <dbReference type="Google" id="ProtNLM"/>
    </source>
</evidence>
<feature type="region of interest" description="Disordered" evidence="1">
    <location>
        <begin position="1"/>
        <end position="38"/>
    </location>
</feature>
<protein>
    <recommendedName>
        <fullName evidence="4">Thioredoxin domain-containing protein 11</fullName>
    </recommendedName>
</protein>
<dbReference type="EMBL" id="CAKOGL010000029">
    <property type="protein sequence ID" value="CAH2106394.1"/>
    <property type="molecule type" value="Genomic_DNA"/>
</dbReference>
<evidence type="ECO:0000313" key="2">
    <source>
        <dbReference type="EMBL" id="CAH2106394.1"/>
    </source>
</evidence>
<accession>A0AAU9V4G3</accession>
<sequence>MFPTADTEDISQVTSYKEKSSLSSDERESPESSQVAKQNNNRELTLNMLFKEVVFCIALALTTYGALHNTPSKISKVPQAVKFFNSESIVKDWHKGQLSNALAKINSEDLSFLMYYAPWDAESQYVRGEFDKAANILRDRVHFSAINCWNPGSECRLQHNKIPSWPILMAYTVTSRGVLYKGPRNAESMVKFLEMLMRPLEKVSNTEDLVYLLSICDAVALGFTPLTDTSRYYNVWYNVALKSREFDTIGEICFAAVTSKELAIDLGVERVPNVRLMLWNDTKEFKPEDNNQSWNETYVMHWVLQNFVQPVIRIIPLWQKSYTFERYADGKPILILFTPLNPLYEQLPSYALLREVAMEYYNCKNNESNQWTTELIKLQQVQRLLYQQKNFLKFCQEYKFKKPVKKLSPLSKRHLFISQNKYIWNNMTQKNKKSGILNFLLNSGLTSKAVDSSNDNMWSTLGFLEQCGLSKSFPAEKSFYEMYEKCHSIEDQLNNDTEDEERGEVETTMLPYEDDPLSAENLIQDNIKHFCRLMKFANKLSPPVSPARVTSGNITHLHGLACKTNSTLYMMAIDSILNYHFAEALGIDIKNKKDMTAVVILDSKYESQYVMTEEYSAKSLRDFIHNFTRKNLKRTLRTYVKDANNTHFFRSTGNTQVDDRNASIVHITDLTTRTFKKFVRTPGTTALVAVCGGGCAAHVSRALAQAARVLSACGVRARPARLDALRHDLPWHYTAHHYPAVLVFPAGPAGPAGGGEAEAEAESRALPSGERVSGGAVLALALRSLRAPHQLRVRLALCAQAKTINEKRVCLKDIREHIDSVICRNLKYWRRTDIQDLKAALLKRLQHLQKVSLYMNLLHVTDLSENNATQELLLLSLNNMSTDWDIDESILRRNVIPSSINR</sequence>